<feature type="domain" description="Transposable element P transposase-like RNase H" evidence="1">
    <location>
        <begin position="3"/>
        <end position="51"/>
    </location>
</feature>
<dbReference type="OrthoDB" id="6375850at2759"/>
<dbReference type="EMBL" id="VIIS01000488">
    <property type="protein sequence ID" value="KAF0308389.1"/>
    <property type="molecule type" value="Genomic_DNA"/>
</dbReference>
<protein>
    <recommendedName>
        <fullName evidence="1">Transposable element P transposase-like RNase H domain-containing protein</fullName>
    </recommendedName>
</protein>
<sequence length="243" mass="27312">MDVRGVTGGWKQSVGYFLSNGPVKAVNLKSLLLDCISKLKEAGMKVVVRACSALGMLEDSQHWYRAMAEMAVICFPRQRRRLFALIAIEGRATCDLRLLWRTYRAAMSEDVRRRLQRHGWRSSACRSHRELAAEHVPLLTPDQRAVFGEVSRRLATAPAREDSSFSRRQELNIISKGYMLFQQLLLDAFAKVKPDRLCYLRHNQDALRADTVRGLTDAIHAGDVQGAAVGRIVLPTSFTGGTR</sequence>
<name>A0A6A4WSX9_AMPAM</name>
<dbReference type="Proteomes" id="UP000440578">
    <property type="component" value="Unassembled WGS sequence"/>
</dbReference>
<dbReference type="AlphaFoldDB" id="A0A6A4WSX9"/>
<dbReference type="InterPro" id="IPR048365">
    <property type="entry name" value="TNP-like_RNaseH_N"/>
</dbReference>
<dbReference type="Pfam" id="PF21787">
    <property type="entry name" value="TNP-like_RNaseH_N"/>
    <property type="match status" value="1"/>
</dbReference>
<evidence type="ECO:0000313" key="2">
    <source>
        <dbReference type="EMBL" id="KAF0308389.1"/>
    </source>
</evidence>
<evidence type="ECO:0000313" key="3">
    <source>
        <dbReference type="Proteomes" id="UP000440578"/>
    </source>
</evidence>
<gene>
    <name evidence="2" type="ORF">FJT64_020368</name>
</gene>
<comment type="caution">
    <text evidence="2">The sequence shown here is derived from an EMBL/GenBank/DDBJ whole genome shotgun (WGS) entry which is preliminary data.</text>
</comment>
<accession>A0A6A4WSX9</accession>
<keyword evidence="3" id="KW-1185">Reference proteome</keyword>
<reference evidence="2 3" key="1">
    <citation type="submission" date="2019-07" db="EMBL/GenBank/DDBJ databases">
        <title>Draft genome assembly of a fouling barnacle, Amphibalanus amphitrite (Darwin, 1854): The first reference genome for Thecostraca.</title>
        <authorList>
            <person name="Kim W."/>
        </authorList>
    </citation>
    <scope>NUCLEOTIDE SEQUENCE [LARGE SCALE GENOMIC DNA]</scope>
    <source>
        <strain evidence="2">SNU_AA5</strain>
        <tissue evidence="2">Soma without cirri and trophi</tissue>
    </source>
</reference>
<evidence type="ECO:0000259" key="1">
    <source>
        <dbReference type="Pfam" id="PF21787"/>
    </source>
</evidence>
<proteinExistence type="predicted"/>
<organism evidence="2 3">
    <name type="scientific">Amphibalanus amphitrite</name>
    <name type="common">Striped barnacle</name>
    <name type="synonym">Balanus amphitrite</name>
    <dbReference type="NCBI Taxonomy" id="1232801"/>
    <lineage>
        <taxon>Eukaryota</taxon>
        <taxon>Metazoa</taxon>
        <taxon>Ecdysozoa</taxon>
        <taxon>Arthropoda</taxon>
        <taxon>Crustacea</taxon>
        <taxon>Multicrustacea</taxon>
        <taxon>Cirripedia</taxon>
        <taxon>Thoracica</taxon>
        <taxon>Thoracicalcarea</taxon>
        <taxon>Balanomorpha</taxon>
        <taxon>Balanoidea</taxon>
        <taxon>Balanidae</taxon>
        <taxon>Amphibalaninae</taxon>
        <taxon>Amphibalanus</taxon>
    </lineage>
</organism>